<comment type="catalytic activity">
    <reaction evidence="5 7">
        <text>dimethylallyl phosphate + FMNH2 = prenylated FMNH2 + phosphate</text>
        <dbReference type="Rhea" id="RHEA:37743"/>
        <dbReference type="ChEBI" id="CHEBI:43474"/>
        <dbReference type="ChEBI" id="CHEBI:57618"/>
        <dbReference type="ChEBI" id="CHEBI:87467"/>
        <dbReference type="ChEBI" id="CHEBI:88052"/>
        <dbReference type="EC" id="2.5.1.129"/>
    </reaction>
</comment>
<evidence type="ECO:0000256" key="2">
    <source>
        <dbReference type="ARBA" id="ARBA00022630"/>
    </source>
</evidence>
<dbReference type="AlphaFoldDB" id="M5RPK0"/>
<comment type="caution">
    <text evidence="7">Lacks conserved residue(s) required for the propagation of feature annotation.</text>
</comment>
<dbReference type="GO" id="GO:0016829">
    <property type="term" value="F:lyase activity"/>
    <property type="evidence" value="ECO:0007669"/>
    <property type="project" value="UniProtKB-KW"/>
</dbReference>
<evidence type="ECO:0000313" key="9">
    <source>
        <dbReference type="EMBL" id="EMI17292.1"/>
    </source>
</evidence>
<dbReference type="GO" id="GO:0106141">
    <property type="term" value="F:flavin prenyltransferase activity"/>
    <property type="evidence" value="ECO:0007669"/>
    <property type="project" value="UniProtKB-EC"/>
</dbReference>
<dbReference type="InterPro" id="IPR036551">
    <property type="entry name" value="Flavin_trans-like"/>
</dbReference>
<dbReference type="Proteomes" id="UP000011991">
    <property type="component" value="Unassembled WGS sequence"/>
</dbReference>
<keyword evidence="1 7" id="KW-0637">Prenyltransferase</keyword>
<evidence type="ECO:0000313" key="10">
    <source>
        <dbReference type="Proteomes" id="UP000011991"/>
    </source>
</evidence>
<keyword evidence="3 7" id="KW-0288">FMN</keyword>
<keyword evidence="10" id="KW-1185">Reference proteome</keyword>
<comment type="caution">
    <text evidence="9">The sequence shown here is derived from an EMBL/GenBank/DDBJ whole genome shotgun (WGS) entry which is preliminary data.</text>
</comment>
<feature type="binding site" evidence="7">
    <location>
        <position position="161"/>
    </location>
    <ligand>
        <name>FMN</name>
        <dbReference type="ChEBI" id="CHEBI:58210"/>
    </ligand>
</feature>
<evidence type="ECO:0000259" key="8">
    <source>
        <dbReference type="Pfam" id="PF02441"/>
    </source>
</evidence>
<dbReference type="EMBL" id="ANOG01000821">
    <property type="protein sequence ID" value="EMI17292.1"/>
    <property type="molecule type" value="Genomic_DNA"/>
</dbReference>
<accession>M5RPK0</accession>
<feature type="binding site" evidence="7">
    <location>
        <position position="50"/>
    </location>
    <ligand>
        <name>FMN</name>
        <dbReference type="ChEBI" id="CHEBI:58210"/>
    </ligand>
</feature>
<evidence type="ECO:0000256" key="3">
    <source>
        <dbReference type="ARBA" id="ARBA00022643"/>
    </source>
</evidence>
<name>M5RPK0_9BACT</name>
<feature type="binding site" evidence="7">
    <location>
        <begin position="126"/>
        <end position="129"/>
    </location>
    <ligand>
        <name>FMN</name>
        <dbReference type="ChEBI" id="CHEBI:58210"/>
    </ligand>
</feature>
<comment type="similarity">
    <text evidence="6 7">Belongs to the UbiX/PAD1 family.</text>
</comment>
<dbReference type="SUPFAM" id="SSF52507">
    <property type="entry name" value="Homo-oligomeric flavin-containing Cys decarboxylases, HFCD"/>
    <property type="match status" value="1"/>
</dbReference>
<sequence>MSNAASNPDRDPKNQAPVVLAMTGASGAIYGVRLLQILARAGYEVHVTISPSGAAVIKQELGATVDTYNVDVAGLLTLSPSWSGTTLPAPDASVLSRIHYHRYDDYFTPIASGSFRTQAMVVCPCSGSTLSGIARAAGSNLIQRAAEVHLKEHRKLVLVPRETPLSVLQLENMHRLAAAGAVILPAMPGWYHGVESLDSLVDFIVSRIMDQIGVDNSLIQRWRES</sequence>
<gene>
    <name evidence="7" type="primary">ubiX</name>
    <name evidence="9" type="ORF">RMSM_05783</name>
</gene>
<keyword evidence="9" id="KW-0456">Lyase</keyword>
<feature type="domain" description="Flavoprotein" evidence="8">
    <location>
        <begin position="18"/>
        <end position="211"/>
    </location>
</feature>
<dbReference type="NCBIfam" id="TIGR00421">
    <property type="entry name" value="ubiX_pad"/>
    <property type="match status" value="1"/>
</dbReference>
<evidence type="ECO:0000256" key="7">
    <source>
        <dbReference type="HAMAP-Rule" id="MF_01984"/>
    </source>
</evidence>
<keyword evidence="2 7" id="KW-0285">Flavoprotein</keyword>
<organism evidence="9 10">
    <name type="scientific">Rhodopirellula maiorica SM1</name>
    <dbReference type="NCBI Taxonomy" id="1265738"/>
    <lineage>
        <taxon>Bacteria</taxon>
        <taxon>Pseudomonadati</taxon>
        <taxon>Planctomycetota</taxon>
        <taxon>Planctomycetia</taxon>
        <taxon>Pirellulales</taxon>
        <taxon>Pirellulaceae</taxon>
        <taxon>Novipirellula</taxon>
    </lineage>
</organism>
<feature type="binding site" evidence="7">
    <location>
        <position position="207"/>
    </location>
    <ligand>
        <name>dimethylallyl phosphate</name>
        <dbReference type="ChEBI" id="CHEBI:88052"/>
    </ligand>
</feature>
<evidence type="ECO:0000256" key="1">
    <source>
        <dbReference type="ARBA" id="ARBA00022602"/>
    </source>
</evidence>
<evidence type="ECO:0000256" key="5">
    <source>
        <dbReference type="ARBA" id="ARBA00050612"/>
    </source>
</evidence>
<dbReference type="InterPro" id="IPR004507">
    <property type="entry name" value="UbiX-like"/>
</dbReference>
<dbReference type="Pfam" id="PF02441">
    <property type="entry name" value="Flavoprotein"/>
    <property type="match status" value="1"/>
</dbReference>
<reference evidence="9 10" key="1">
    <citation type="journal article" date="2013" name="Mar. Genomics">
        <title>Expression of sulfatases in Rhodopirellula baltica and the diversity of sulfatases in the genus Rhodopirellula.</title>
        <authorList>
            <person name="Wegner C.E."/>
            <person name="Richter-Heitmann T."/>
            <person name="Klindworth A."/>
            <person name="Klockow C."/>
            <person name="Richter M."/>
            <person name="Achstetter T."/>
            <person name="Glockner F.O."/>
            <person name="Harder J."/>
        </authorList>
    </citation>
    <scope>NUCLEOTIDE SEQUENCE [LARGE SCALE GENOMIC DNA]</scope>
    <source>
        <strain evidence="9 10">SM1</strain>
    </source>
</reference>
<evidence type="ECO:0000256" key="4">
    <source>
        <dbReference type="ARBA" id="ARBA00022679"/>
    </source>
</evidence>
<dbReference type="InterPro" id="IPR003382">
    <property type="entry name" value="Flavoprotein"/>
</dbReference>
<protein>
    <recommendedName>
        <fullName evidence="7">Flavin prenyltransferase UbiX</fullName>
        <ecNumber evidence="7">2.5.1.129</ecNumber>
    </recommendedName>
</protein>
<dbReference type="Gene3D" id="3.40.50.1950">
    <property type="entry name" value="Flavin prenyltransferase-like"/>
    <property type="match status" value="1"/>
</dbReference>
<proteinExistence type="inferred from homology"/>
<dbReference type="HAMAP" id="MF_01984">
    <property type="entry name" value="ubiX_pad"/>
    <property type="match status" value="1"/>
</dbReference>
<evidence type="ECO:0000256" key="6">
    <source>
        <dbReference type="ARBA" id="ARBA00060793"/>
    </source>
</evidence>
<dbReference type="PATRIC" id="fig|1265738.3.peg.5782"/>
<dbReference type="EC" id="2.5.1.129" evidence="7"/>
<feature type="binding site" evidence="7">
    <location>
        <begin position="24"/>
        <end position="26"/>
    </location>
    <ligand>
        <name>FMN</name>
        <dbReference type="ChEBI" id="CHEBI:58210"/>
    </ligand>
</feature>
<feature type="binding site" evidence="7">
    <location>
        <position position="191"/>
    </location>
    <ligand>
        <name>dimethylallyl phosphate</name>
        <dbReference type="ChEBI" id="CHEBI:88052"/>
    </ligand>
</feature>
<dbReference type="FunFam" id="3.40.50.1950:FF:000001">
    <property type="entry name" value="Flavin prenyltransferase UbiX"/>
    <property type="match status" value="1"/>
</dbReference>
<comment type="function">
    <text evidence="7">Flavin prenyltransferase that catalyzes the synthesis of the prenylated FMN cofactor (prenyl-FMN) for 4-hydroxy-3-polyprenylbenzoic acid decarboxylase UbiD. The prenyltransferase is metal-independent and links a dimethylallyl moiety from dimethylallyl monophosphate (DMAP) to the flavin N5 and C6 atoms of FMN.</text>
</comment>
<keyword evidence="4 7" id="KW-0808">Transferase</keyword>